<dbReference type="GeneID" id="29991136"/>
<dbReference type="EMBL" id="JPDN02000064">
    <property type="protein sequence ID" value="PON20644.1"/>
    <property type="molecule type" value="Genomic_DNA"/>
</dbReference>
<protein>
    <submittedName>
        <fullName evidence="4">Uncharacterized protein</fullName>
    </submittedName>
</protein>
<dbReference type="Gene3D" id="3.10.450.30">
    <property type="entry name" value="Microbial ribonucleases"/>
    <property type="match status" value="1"/>
</dbReference>
<keyword evidence="1" id="KW-0540">Nuclease</keyword>
<organism evidence="4 5">
    <name type="scientific">Trichoderma gamsii</name>
    <dbReference type="NCBI Taxonomy" id="398673"/>
    <lineage>
        <taxon>Eukaryota</taxon>
        <taxon>Fungi</taxon>
        <taxon>Dikarya</taxon>
        <taxon>Ascomycota</taxon>
        <taxon>Pezizomycotina</taxon>
        <taxon>Sordariomycetes</taxon>
        <taxon>Hypocreomycetidae</taxon>
        <taxon>Hypocreales</taxon>
        <taxon>Hypocreaceae</taxon>
        <taxon>Trichoderma</taxon>
    </lineage>
</organism>
<name>A0A2P4Z8M8_9HYPO</name>
<reference evidence="4 5" key="1">
    <citation type="journal article" date="2016" name="Genome Announc.">
        <title>Draft Whole-Genome Sequence of Trichoderma gamsii T6085, a Promising Biocontrol Agent of Fusarium Head Blight on Wheat.</title>
        <authorList>
            <person name="Baroncelli R."/>
            <person name="Zapparata A."/>
            <person name="Piaggeschi G."/>
            <person name="Sarrocco S."/>
            <person name="Vannacci G."/>
        </authorList>
    </citation>
    <scope>NUCLEOTIDE SEQUENCE [LARGE SCALE GENOMIC DNA]</scope>
    <source>
        <strain evidence="4 5">T6085</strain>
    </source>
</reference>
<feature type="signal peptide" evidence="3">
    <location>
        <begin position="1"/>
        <end position="18"/>
    </location>
</feature>
<evidence type="ECO:0000313" key="5">
    <source>
        <dbReference type="Proteomes" id="UP000054821"/>
    </source>
</evidence>
<dbReference type="GO" id="GO:0016787">
    <property type="term" value="F:hydrolase activity"/>
    <property type="evidence" value="ECO:0007669"/>
    <property type="project" value="UniProtKB-KW"/>
</dbReference>
<proteinExistence type="predicted"/>
<evidence type="ECO:0000313" key="4">
    <source>
        <dbReference type="EMBL" id="PON20644.1"/>
    </source>
</evidence>
<dbReference type="SUPFAM" id="SSF53933">
    <property type="entry name" value="Microbial ribonucleases"/>
    <property type="match status" value="1"/>
</dbReference>
<evidence type="ECO:0000256" key="1">
    <source>
        <dbReference type="ARBA" id="ARBA00022722"/>
    </source>
</evidence>
<keyword evidence="3" id="KW-0732">Signal</keyword>
<dbReference type="InterPro" id="IPR016191">
    <property type="entry name" value="Ribonuclease/ribotoxin"/>
</dbReference>
<keyword evidence="2" id="KW-0378">Hydrolase</keyword>
<dbReference type="GO" id="GO:0004540">
    <property type="term" value="F:RNA nuclease activity"/>
    <property type="evidence" value="ECO:0007669"/>
    <property type="project" value="InterPro"/>
</dbReference>
<evidence type="ECO:0000256" key="3">
    <source>
        <dbReference type="SAM" id="SignalP"/>
    </source>
</evidence>
<gene>
    <name evidence="4" type="ORF">TGAM01_v210518</name>
</gene>
<feature type="chain" id="PRO_5015127221" evidence="3">
    <location>
        <begin position="19"/>
        <end position="132"/>
    </location>
</feature>
<sequence length="132" mass="14494">MKPLSYVTVLLAASGVNAVVSNVPTKEVKCSGVNRGFTSNDITNAGNGALQHKDKPIGDRKYPHIYYFDRPDCGSELWGFPLIWTVPYGGGDPGLVRSIFTFVNEGGNIVARYCGTYAHRTRPGDNDFYRCD</sequence>
<dbReference type="Proteomes" id="UP000054821">
    <property type="component" value="Unassembled WGS sequence"/>
</dbReference>
<accession>A0A2P4Z8M8</accession>
<dbReference type="GO" id="GO:0003723">
    <property type="term" value="F:RNA binding"/>
    <property type="evidence" value="ECO:0007669"/>
    <property type="project" value="InterPro"/>
</dbReference>
<keyword evidence="5" id="KW-1185">Reference proteome</keyword>
<dbReference type="STRING" id="398673.A0A2P4Z8M8"/>
<comment type="caution">
    <text evidence="4">The sequence shown here is derived from an EMBL/GenBank/DDBJ whole genome shotgun (WGS) entry which is preliminary data.</text>
</comment>
<dbReference type="RefSeq" id="XP_018655732.1">
    <property type="nucleotide sequence ID" value="XM_018811053.1"/>
</dbReference>
<dbReference type="AlphaFoldDB" id="A0A2P4Z8M8"/>
<evidence type="ECO:0000256" key="2">
    <source>
        <dbReference type="ARBA" id="ARBA00022801"/>
    </source>
</evidence>